<dbReference type="EMBL" id="PKFO01000001">
    <property type="protein sequence ID" value="PVH19099.1"/>
    <property type="molecule type" value="Genomic_DNA"/>
</dbReference>
<evidence type="ECO:0000256" key="9">
    <source>
        <dbReference type="ARBA" id="ARBA00025191"/>
    </source>
</evidence>
<keyword evidence="11" id="KW-1185">Reference proteome</keyword>
<organism evidence="10 11">
    <name type="scientific">Candidozyma haemuli</name>
    <dbReference type="NCBI Taxonomy" id="45357"/>
    <lineage>
        <taxon>Eukaryota</taxon>
        <taxon>Fungi</taxon>
        <taxon>Dikarya</taxon>
        <taxon>Ascomycota</taxon>
        <taxon>Saccharomycotina</taxon>
        <taxon>Pichiomycetes</taxon>
        <taxon>Metschnikowiaceae</taxon>
        <taxon>Candidozyma</taxon>
    </lineage>
</organism>
<keyword evidence="6" id="KW-1133">Transmembrane helix</keyword>
<keyword evidence="7" id="KW-0496">Mitochondrion</keyword>
<keyword evidence="8" id="KW-0472">Membrane</keyword>
<evidence type="ECO:0000256" key="7">
    <source>
        <dbReference type="ARBA" id="ARBA00023128"/>
    </source>
</evidence>
<dbReference type="Pfam" id="PF08118">
    <property type="entry name" value="MDM31_MDM32"/>
    <property type="match status" value="1"/>
</dbReference>
<comment type="subcellular location">
    <subcellularLocation>
        <location evidence="1">Mitochondrion inner membrane</location>
    </subcellularLocation>
</comment>
<comment type="similarity">
    <text evidence="2">Belongs to the MDM31/MDM32 family.</text>
</comment>
<evidence type="ECO:0000256" key="3">
    <source>
        <dbReference type="ARBA" id="ARBA00022692"/>
    </source>
</evidence>
<keyword evidence="5" id="KW-0809">Transit peptide</keyword>
<protein>
    <submittedName>
        <fullName evidence="10">Uncharacterized protein</fullName>
    </submittedName>
</protein>
<comment type="caution">
    <text evidence="10">The sequence shown here is derived from an EMBL/GenBank/DDBJ whole genome shotgun (WGS) entry which is preliminary data.</text>
</comment>
<dbReference type="Proteomes" id="UP000244309">
    <property type="component" value="Unassembled WGS sequence"/>
</dbReference>
<evidence type="ECO:0000256" key="4">
    <source>
        <dbReference type="ARBA" id="ARBA00022792"/>
    </source>
</evidence>
<keyword evidence="4" id="KW-0999">Mitochondrion inner membrane</keyword>
<evidence type="ECO:0000256" key="6">
    <source>
        <dbReference type="ARBA" id="ARBA00022989"/>
    </source>
</evidence>
<keyword evidence="3" id="KW-0812">Transmembrane</keyword>
<dbReference type="GO" id="GO:0005743">
    <property type="term" value="C:mitochondrial inner membrane"/>
    <property type="evidence" value="ECO:0007669"/>
    <property type="project" value="UniProtKB-SubCell"/>
</dbReference>
<evidence type="ECO:0000256" key="5">
    <source>
        <dbReference type="ARBA" id="ARBA00022946"/>
    </source>
</evidence>
<dbReference type="GeneID" id="37006725"/>
<dbReference type="GO" id="GO:0000001">
    <property type="term" value="P:mitochondrion inheritance"/>
    <property type="evidence" value="ECO:0007669"/>
    <property type="project" value="InterPro"/>
</dbReference>
<dbReference type="OrthoDB" id="17678at2759"/>
<gene>
    <name evidence="10" type="ORF">CXQ85_001394</name>
</gene>
<accession>A0A2V1AMI1</accession>
<dbReference type="GO" id="GO:0007005">
    <property type="term" value="P:mitochondrion organization"/>
    <property type="evidence" value="ECO:0007669"/>
    <property type="project" value="InterPro"/>
</dbReference>
<dbReference type="VEuPathDB" id="FungiDB:CXQ85_001394"/>
<evidence type="ECO:0000256" key="8">
    <source>
        <dbReference type="ARBA" id="ARBA00023136"/>
    </source>
</evidence>
<dbReference type="AlphaFoldDB" id="A0A2V1AMI1"/>
<dbReference type="InterPro" id="IPR012571">
    <property type="entry name" value="Mdm31/Mdm32"/>
</dbReference>
<dbReference type="PANTHER" id="PTHR31068:SF0">
    <property type="entry name" value="MITOCHONDRIAL DISTRIBUTION AND MORPHOLOGY PROTEIN 31"/>
    <property type="match status" value="1"/>
</dbReference>
<reference evidence="10 11" key="1">
    <citation type="submission" date="2017-12" db="EMBL/GenBank/DDBJ databases">
        <title>Genome Sequence of a Multidrug-Resistant Candida haemulonii Isolate from a Patient with Chronic Leg Ulcers in Israel.</title>
        <authorList>
            <person name="Chow N.A."/>
            <person name="Gade L."/>
            <person name="Batra D."/>
            <person name="Rowe L.A."/>
            <person name="Ben-Ami R."/>
            <person name="Loparev V.N."/>
            <person name="Litvintseva A.P."/>
        </authorList>
    </citation>
    <scope>NUCLEOTIDE SEQUENCE [LARGE SCALE GENOMIC DNA]</scope>
    <source>
        <strain evidence="10 11">B11899</strain>
    </source>
</reference>
<comment type="function">
    <text evidence="9">Involved in the organization of the mitochondrial membranes and the global structure of the mitochondria. Also required for mitochondrial distribution and mobility as well as for the maintenance of mitochondrial DNA nucleoids structures.</text>
</comment>
<name>A0A2V1AMI1_9ASCO</name>
<sequence length="511" mass="57807">MGNVLWVVLGTTTFGLVTMYSIHTFDRFWNTISGDDENDEDVAPQAKDKSFLSYLAGSILSQGLGMRFMFEKGSVLPELADGMLKFRNLKVVSTEKDESLRFLAKIQELNITLSFKKWYDGNGLIEDMEVFGMHAKVYKKDESFPQIESSNSSNQPDTISSFAMSMSKYDSNNIQNDFHEHKLEELENIKSNQVAFMAPNYQLGHLRLHDSVVELHENQDTTPFKVTIFNCDLPRLRGDRLIVDFFNANNVTGAVNNSMFTIHKHQSFTDENVVRFKLDSIDMESISKANPQSKFNWIVNGKAEILADIRLPEMDKVKDDTGFLPSASTFQQLWNDLKTATSAPQESSEGEPNNNSLLKGAIAAIYETFTKNNDIDETRSRNDSEYVIVNVKVKFKNLKAAMPSHLPMASSTSLPFITLQKLRALIGYINSMEKENDSILIKTTVIEKLVDLYNLDNITKTRIFDAIVSDIYDDLLKMIKQDENRILEEKASTWSQTVASQLLLLGLGVLA</sequence>
<dbReference type="RefSeq" id="XP_025340039.1">
    <property type="nucleotide sequence ID" value="XM_025485108.1"/>
</dbReference>
<evidence type="ECO:0000256" key="2">
    <source>
        <dbReference type="ARBA" id="ARBA00005687"/>
    </source>
</evidence>
<evidence type="ECO:0000313" key="11">
    <source>
        <dbReference type="Proteomes" id="UP000244309"/>
    </source>
</evidence>
<proteinExistence type="inferred from homology"/>
<dbReference type="PANTHER" id="PTHR31068">
    <property type="entry name" value="MITOCHONDRIAL DISTRIBUTION AND MORPHOLOGY PROTEIN 31"/>
    <property type="match status" value="1"/>
</dbReference>
<evidence type="ECO:0000256" key="1">
    <source>
        <dbReference type="ARBA" id="ARBA00004273"/>
    </source>
</evidence>
<evidence type="ECO:0000313" key="10">
    <source>
        <dbReference type="EMBL" id="PVH19099.1"/>
    </source>
</evidence>